<dbReference type="AlphaFoldDB" id="A0A9P7GP09"/>
<reference evidence="1" key="1">
    <citation type="submission" date="2021-02" db="EMBL/GenBank/DDBJ databases">
        <authorList>
            <person name="Nieuwenhuis M."/>
            <person name="Van De Peppel L.J.J."/>
        </authorList>
    </citation>
    <scope>NUCLEOTIDE SEQUENCE</scope>
    <source>
        <strain evidence="1">D49</strain>
    </source>
</reference>
<protein>
    <submittedName>
        <fullName evidence="1">Uncharacterized protein</fullName>
    </submittedName>
</protein>
<evidence type="ECO:0000313" key="1">
    <source>
        <dbReference type="EMBL" id="KAG5653571.1"/>
    </source>
</evidence>
<dbReference type="EMBL" id="JABCKI010000045">
    <property type="protein sequence ID" value="KAG5653571.1"/>
    <property type="molecule type" value="Genomic_DNA"/>
</dbReference>
<organism evidence="1 2">
    <name type="scientific">Sphagnurus paluster</name>
    <dbReference type="NCBI Taxonomy" id="117069"/>
    <lineage>
        <taxon>Eukaryota</taxon>
        <taxon>Fungi</taxon>
        <taxon>Dikarya</taxon>
        <taxon>Basidiomycota</taxon>
        <taxon>Agaricomycotina</taxon>
        <taxon>Agaricomycetes</taxon>
        <taxon>Agaricomycetidae</taxon>
        <taxon>Agaricales</taxon>
        <taxon>Tricholomatineae</taxon>
        <taxon>Lyophyllaceae</taxon>
        <taxon>Sphagnurus</taxon>
    </lineage>
</organism>
<comment type="caution">
    <text evidence="1">The sequence shown here is derived from an EMBL/GenBank/DDBJ whole genome shotgun (WGS) entry which is preliminary data.</text>
</comment>
<keyword evidence="2" id="KW-1185">Reference proteome</keyword>
<accession>A0A9P7GP09</accession>
<sequence>MHQAVLLRHLISREKAAELHQRAWEHRLNMVSMFKDAVLDLGKQQEYRGQWSIQETSTMLEGLYQQASVRRVWRHMLMPQIIQQHSDDLRALVPFLEASLMQRIESMLAPLAAQSQTSLDITNQVHAQWASLGGNVGVLAQSIVRLSATAAQVVHTLDGSLAQAQVLGERQHSAGLAADRLGDVLAGLAAAAHGEVEKMANASEALIERVQNRVHVRSELALPEWVLCAVLKMLGKVVPVERLTLTLEGLARFSGVRLVLGVLGFARFLFSVACSGLTVREDTSLPILQRVANNVCDSPTPEHAHAYCPPSPLGAAGNKPPPYYNHGPYEFPSANILQAPSPSTLSVGQESFARVRRLRYPRVSRIPERLCRPMF</sequence>
<dbReference type="OrthoDB" id="5311848at2759"/>
<name>A0A9P7GP09_9AGAR</name>
<evidence type="ECO:0000313" key="2">
    <source>
        <dbReference type="Proteomes" id="UP000717328"/>
    </source>
</evidence>
<reference evidence="1" key="2">
    <citation type="submission" date="2021-10" db="EMBL/GenBank/DDBJ databases">
        <title>Phylogenomics reveals ancestral predisposition of the termite-cultivated fungus Termitomyces towards a domesticated lifestyle.</title>
        <authorList>
            <person name="Auxier B."/>
            <person name="Grum-Grzhimaylo A."/>
            <person name="Cardenas M.E."/>
            <person name="Lodge J.D."/>
            <person name="Laessoe T."/>
            <person name="Pedersen O."/>
            <person name="Smith M.E."/>
            <person name="Kuyper T.W."/>
            <person name="Franco-Molano E.A."/>
            <person name="Baroni T.J."/>
            <person name="Aanen D.K."/>
        </authorList>
    </citation>
    <scope>NUCLEOTIDE SEQUENCE</scope>
    <source>
        <strain evidence="1">D49</strain>
    </source>
</reference>
<proteinExistence type="predicted"/>
<dbReference type="Proteomes" id="UP000717328">
    <property type="component" value="Unassembled WGS sequence"/>
</dbReference>
<gene>
    <name evidence="1" type="ORF">H0H81_012260</name>
</gene>